<keyword evidence="1" id="KW-0175">Coiled coil</keyword>
<comment type="caution">
    <text evidence="3">The sequence shown here is derived from an EMBL/GenBank/DDBJ whole genome shotgun (WGS) entry which is preliminary data.</text>
</comment>
<keyword evidence="2" id="KW-1133">Transmembrane helix</keyword>
<accession>A0A2N8L2S6</accession>
<dbReference type="InterPro" id="IPR007690">
    <property type="entry name" value="T2SS_GspM"/>
</dbReference>
<dbReference type="OrthoDB" id="8687363at2"/>
<dbReference type="Pfam" id="PF04612">
    <property type="entry name" value="T2SSM"/>
    <property type="match status" value="1"/>
</dbReference>
<feature type="coiled-coil region" evidence="1">
    <location>
        <begin position="56"/>
        <end position="86"/>
    </location>
</feature>
<sequence>MSFDKKPSALAGLQAQAQAQWQQMGERERHAAQLIALLLGLALLWFVAVQPAWRTLSQAPAQAESLERQLQEMQALAQEAQELRAAPAVPAAQATQALQAASEHLGPAARLQINGDRAVLMLNGVSSEALQAWLGEARSAARARPLEAKLQRGPQGFNGSIVLSLQGGSAP</sequence>
<dbReference type="RefSeq" id="WP_102766139.1">
    <property type="nucleotide sequence ID" value="NZ_CP124551.1"/>
</dbReference>
<evidence type="ECO:0000256" key="2">
    <source>
        <dbReference type="SAM" id="Phobius"/>
    </source>
</evidence>
<name>A0A2N8L2S6_9BURK</name>
<reference evidence="3 4" key="1">
    <citation type="submission" date="2018-01" db="EMBL/GenBank/DDBJ databases">
        <title>Draft genome sequence of Paucibacter aquatile CR182 isolated from freshwater of the Nakdong River.</title>
        <authorList>
            <person name="Choi A."/>
            <person name="Chung E.J."/>
        </authorList>
    </citation>
    <scope>NUCLEOTIDE SEQUENCE [LARGE SCALE GENOMIC DNA]</scope>
    <source>
        <strain evidence="3 4">CR182</strain>
    </source>
</reference>
<evidence type="ECO:0000313" key="3">
    <source>
        <dbReference type="EMBL" id="PND40004.1"/>
    </source>
</evidence>
<proteinExistence type="predicted"/>
<evidence type="ECO:0000313" key="4">
    <source>
        <dbReference type="Proteomes" id="UP000235916"/>
    </source>
</evidence>
<dbReference type="GO" id="GO:0015627">
    <property type="term" value="C:type II protein secretion system complex"/>
    <property type="evidence" value="ECO:0007669"/>
    <property type="project" value="InterPro"/>
</dbReference>
<keyword evidence="2" id="KW-0812">Transmembrane</keyword>
<dbReference type="AlphaFoldDB" id="A0A2N8L2S6"/>
<organism evidence="3 4">
    <name type="scientific">Kinneretia aquatilis</name>
    <dbReference type="NCBI Taxonomy" id="2070761"/>
    <lineage>
        <taxon>Bacteria</taxon>
        <taxon>Pseudomonadati</taxon>
        <taxon>Pseudomonadota</taxon>
        <taxon>Betaproteobacteria</taxon>
        <taxon>Burkholderiales</taxon>
        <taxon>Sphaerotilaceae</taxon>
        <taxon>Roseateles</taxon>
    </lineage>
</organism>
<dbReference type="EMBL" id="POSP01000001">
    <property type="protein sequence ID" value="PND40004.1"/>
    <property type="molecule type" value="Genomic_DNA"/>
</dbReference>
<keyword evidence="2" id="KW-0472">Membrane</keyword>
<keyword evidence="4" id="KW-1185">Reference proteome</keyword>
<gene>
    <name evidence="3" type="ORF">C1O66_00990</name>
</gene>
<dbReference type="Proteomes" id="UP000235916">
    <property type="component" value="Unassembled WGS sequence"/>
</dbReference>
<dbReference type="GO" id="GO:0015628">
    <property type="term" value="P:protein secretion by the type II secretion system"/>
    <property type="evidence" value="ECO:0007669"/>
    <property type="project" value="InterPro"/>
</dbReference>
<protein>
    <submittedName>
        <fullName evidence="3">General secretion pathway protein GspM</fullName>
    </submittedName>
</protein>
<feature type="transmembrane region" description="Helical" evidence="2">
    <location>
        <begin position="29"/>
        <end position="48"/>
    </location>
</feature>
<evidence type="ECO:0000256" key="1">
    <source>
        <dbReference type="SAM" id="Coils"/>
    </source>
</evidence>